<dbReference type="EMBL" id="QFLI01000002">
    <property type="protein sequence ID" value="PXY02046.1"/>
    <property type="molecule type" value="Genomic_DNA"/>
</dbReference>
<name>A0A2V4A0E5_9BACT</name>
<proteinExistence type="predicted"/>
<keyword evidence="2" id="KW-1185">Reference proteome</keyword>
<organism evidence="1 2">
    <name type="scientific">Marinifilum breve</name>
    <dbReference type="NCBI Taxonomy" id="2184082"/>
    <lineage>
        <taxon>Bacteria</taxon>
        <taxon>Pseudomonadati</taxon>
        <taxon>Bacteroidota</taxon>
        <taxon>Bacteroidia</taxon>
        <taxon>Marinilabiliales</taxon>
        <taxon>Marinifilaceae</taxon>
    </lineage>
</organism>
<sequence>MSVLKAVKLNDSIVLLAAQVNTSEVDKNKLAIYLLKGDKITSKTILKPKEYMNYQDVIPMNKGILVTGSIFTDDDLEQDYITYFDFKGDCKWNLGLEKKYEGIFRLEKTSDGIIALSSGNEGLFSYEINYKGVILKKEQIPVGNYLIDAFINKDEHILITSVVLNNEGETVNWDIHLFNSNLELIAHNSPGFPDAFTVEDIIETDENYLIVGDVELNNALIPQSYTIDKDLQLSHSASYHYQPAYYKFKSNFQLNDISLIKSKNLFIASGVTKVVNDETNIIFLIDEYSMINHKMLDLSGGIWKNNNVIVRDNNQVVVFEDVLKPDGFNTYIKKVNLKITE</sequence>
<accession>A0A2V4A0E5</accession>
<evidence type="ECO:0000313" key="2">
    <source>
        <dbReference type="Proteomes" id="UP000248079"/>
    </source>
</evidence>
<dbReference type="Proteomes" id="UP000248079">
    <property type="component" value="Unassembled WGS sequence"/>
</dbReference>
<dbReference type="RefSeq" id="WP_110359680.1">
    <property type="nucleotide sequence ID" value="NZ_QFLI01000002.1"/>
</dbReference>
<comment type="caution">
    <text evidence="1">The sequence shown here is derived from an EMBL/GenBank/DDBJ whole genome shotgun (WGS) entry which is preliminary data.</text>
</comment>
<gene>
    <name evidence="1" type="ORF">DF185_05220</name>
</gene>
<reference evidence="1 2" key="1">
    <citation type="submission" date="2018-05" db="EMBL/GenBank/DDBJ databases">
        <title>Marinifilum breve JC075T sp. nov., a marine bacterium isolated from Yongle Blue Hole in the South China Sea.</title>
        <authorList>
            <person name="Fu T."/>
        </authorList>
    </citation>
    <scope>NUCLEOTIDE SEQUENCE [LARGE SCALE GENOMIC DNA]</scope>
    <source>
        <strain evidence="1 2">JC075</strain>
    </source>
</reference>
<dbReference type="AlphaFoldDB" id="A0A2V4A0E5"/>
<protein>
    <submittedName>
        <fullName evidence="1">Uncharacterized protein</fullName>
    </submittedName>
</protein>
<evidence type="ECO:0000313" key="1">
    <source>
        <dbReference type="EMBL" id="PXY02046.1"/>
    </source>
</evidence>